<dbReference type="Proteomes" id="UP000887565">
    <property type="component" value="Unplaced"/>
</dbReference>
<evidence type="ECO:0000313" key="2">
    <source>
        <dbReference type="WBParaSite" id="nRc.2.0.1.t35492-RA"/>
    </source>
</evidence>
<organism evidence="1 2">
    <name type="scientific">Romanomermis culicivorax</name>
    <name type="common">Nematode worm</name>
    <dbReference type="NCBI Taxonomy" id="13658"/>
    <lineage>
        <taxon>Eukaryota</taxon>
        <taxon>Metazoa</taxon>
        <taxon>Ecdysozoa</taxon>
        <taxon>Nematoda</taxon>
        <taxon>Enoplea</taxon>
        <taxon>Dorylaimia</taxon>
        <taxon>Mermithida</taxon>
        <taxon>Mermithoidea</taxon>
        <taxon>Mermithidae</taxon>
        <taxon>Romanomermis</taxon>
    </lineage>
</organism>
<dbReference type="WBParaSite" id="nRc.2.0.1.t35492-RA">
    <property type="protein sequence ID" value="nRc.2.0.1.t35492-RA"/>
    <property type="gene ID" value="nRc.2.0.1.g35492"/>
</dbReference>
<name>A0A915K9X1_ROMCU</name>
<dbReference type="AlphaFoldDB" id="A0A915K9X1"/>
<sequence>MKACQEKKNVEKAIVQPAKVRQPKTTKTLTPVSATVSMSKASSTIPMSQMASTNILSTAMSQFMQFVLQAMDTSASGRLQPK</sequence>
<accession>A0A915K9X1</accession>
<reference evidence="2" key="1">
    <citation type="submission" date="2022-11" db="UniProtKB">
        <authorList>
            <consortium name="WormBaseParasite"/>
        </authorList>
    </citation>
    <scope>IDENTIFICATION</scope>
</reference>
<keyword evidence="1" id="KW-1185">Reference proteome</keyword>
<evidence type="ECO:0000313" key="1">
    <source>
        <dbReference type="Proteomes" id="UP000887565"/>
    </source>
</evidence>
<protein>
    <submittedName>
        <fullName evidence="2">Uncharacterized protein</fullName>
    </submittedName>
</protein>
<proteinExistence type="predicted"/>